<dbReference type="Gene3D" id="2.60.120.10">
    <property type="entry name" value="Jelly Rolls"/>
    <property type="match status" value="2"/>
</dbReference>
<gene>
    <name evidence="6" type="primary">gmuF</name>
    <name evidence="6" type="ORF">SMSP2_00160</name>
</gene>
<evidence type="ECO:0000256" key="3">
    <source>
        <dbReference type="PIRSR" id="PIRSR036894-1"/>
    </source>
</evidence>
<feature type="binding site" evidence="3">
    <location>
        <position position="101"/>
    </location>
    <ligand>
        <name>Zn(2+)</name>
        <dbReference type="ChEBI" id="CHEBI:29105"/>
    </ligand>
</feature>
<dbReference type="SUPFAM" id="SSF51182">
    <property type="entry name" value="RmlC-like cupins"/>
    <property type="match status" value="1"/>
</dbReference>
<evidence type="ECO:0000259" key="5">
    <source>
        <dbReference type="Pfam" id="PF20511"/>
    </source>
</evidence>
<evidence type="ECO:0000256" key="1">
    <source>
        <dbReference type="ARBA" id="ARBA00022723"/>
    </source>
</evidence>
<dbReference type="PIRSF" id="PIRSF036894">
    <property type="entry name" value="PMI_Firm_short"/>
    <property type="match status" value="1"/>
</dbReference>
<keyword evidence="2 3" id="KW-0862">Zinc</keyword>
<feature type="binding site" evidence="3">
    <location>
        <position position="176"/>
    </location>
    <ligand>
        <name>Zn(2+)</name>
        <dbReference type="ChEBI" id="CHEBI:29105"/>
    </ligand>
</feature>
<proteinExistence type="predicted"/>
<accession>A0A1Q2MAW4</accession>
<protein>
    <submittedName>
        <fullName evidence="6">Putative mannose-6-phosphate isomerase GmuF</fullName>
        <ecNumber evidence="6">5.3.1.8</ecNumber>
    </submittedName>
</protein>
<dbReference type="EC" id="5.3.1.8" evidence="6"/>
<dbReference type="PANTHER" id="PTHR42742:SF3">
    <property type="entry name" value="FRUCTOKINASE"/>
    <property type="match status" value="1"/>
</dbReference>
<sequence>MELYAYKFEPIFKDYIWGGRKLGEIFNKPIPENTITAESWELADQAEGRSVIANGPLAGKTLNDVIKTYPKTVTGTDKPLESFPLLIKLLDAQSVLSVQVHPDAQTCRRMETGSPKTECWYIIDAPADGYIYKGLKPGTTREQFKDAINNGTCEDCLVKVPVKIGECHFLPSGTVHAIGPNLVIAEIQQPSNTTYRVFDWNRVDKRTGEPRQLHVEEAIESTKFDLDESVLTVRSEGRLVDADEFKVDKIDLGPGDDQYTMAGELEIYVIISGSGKAAAYGSDTAETEFTKGDTLFIPAEMTGALTAAEDTQMLRITLPDIIK</sequence>
<dbReference type="KEGG" id="pbas:SMSP2_00160"/>
<dbReference type="AlphaFoldDB" id="A0A1Q2MAW4"/>
<dbReference type="Proteomes" id="UP000188181">
    <property type="component" value="Chromosome"/>
</dbReference>
<evidence type="ECO:0000256" key="2">
    <source>
        <dbReference type="ARBA" id="ARBA00022833"/>
    </source>
</evidence>
<organism evidence="6 7">
    <name type="scientific">Limihaloglobus sulfuriphilus</name>
    <dbReference type="NCBI Taxonomy" id="1851148"/>
    <lineage>
        <taxon>Bacteria</taxon>
        <taxon>Pseudomonadati</taxon>
        <taxon>Planctomycetota</taxon>
        <taxon>Phycisphaerae</taxon>
        <taxon>Sedimentisphaerales</taxon>
        <taxon>Sedimentisphaeraceae</taxon>
        <taxon>Limihaloglobus</taxon>
    </lineage>
</organism>
<keyword evidence="1 3" id="KW-0479">Metal-binding</keyword>
<dbReference type="GO" id="GO:0008270">
    <property type="term" value="F:zinc ion binding"/>
    <property type="evidence" value="ECO:0007669"/>
    <property type="project" value="InterPro"/>
</dbReference>
<dbReference type="Pfam" id="PF20511">
    <property type="entry name" value="PMI_typeI_cat"/>
    <property type="match status" value="1"/>
</dbReference>
<evidence type="ECO:0000256" key="4">
    <source>
        <dbReference type="PIRSR" id="PIRSR036894-2"/>
    </source>
</evidence>
<dbReference type="RefSeq" id="WP_186804779.1">
    <property type="nucleotide sequence ID" value="NZ_CP019646.1"/>
</dbReference>
<dbReference type="InterPro" id="IPR051804">
    <property type="entry name" value="Carb_Metab_Reg_Kinase/Isom"/>
</dbReference>
<dbReference type="InterPro" id="IPR014710">
    <property type="entry name" value="RmlC-like_jellyroll"/>
</dbReference>
<dbReference type="CDD" id="cd07010">
    <property type="entry name" value="cupin_PMI_type_I_N_bac"/>
    <property type="match status" value="1"/>
</dbReference>
<keyword evidence="7" id="KW-1185">Reference proteome</keyword>
<feature type="domain" description="Phosphomannose isomerase type I catalytic" evidence="5">
    <location>
        <begin position="7"/>
        <end position="115"/>
    </location>
</feature>
<dbReference type="InterPro" id="IPR046457">
    <property type="entry name" value="PMI_typeI_cat"/>
</dbReference>
<feature type="active site" evidence="4">
    <location>
        <position position="196"/>
    </location>
</feature>
<reference evidence="7" key="1">
    <citation type="submission" date="2017-02" db="EMBL/GenBank/DDBJ databases">
        <title>Comparative genomics and description of representatives of a novel lineage of planctomycetes thriving in anoxic sediments.</title>
        <authorList>
            <person name="Spring S."/>
            <person name="Bunk B."/>
            <person name="Sproer C."/>
        </authorList>
    </citation>
    <scope>NUCLEOTIDE SEQUENCE [LARGE SCALE GENOMIC DNA]</scope>
    <source>
        <strain evidence="7">SM-Chi-D1</strain>
    </source>
</reference>
<keyword evidence="6" id="KW-0413">Isomerase</keyword>
<evidence type="ECO:0000313" key="6">
    <source>
        <dbReference type="EMBL" id="AQQ69826.1"/>
    </source>
</evidence>
<dbReference type="PANTHER" id="PTHR42742">
    <property type="entry name" value="TRANSCRIPTIONAL REPRESSOR MPRA"/>
    <property type="match status" value="1"/>
</dbReference>
<dbReference type="STRING" id="1851148.SMSP2_00160"/>
<dbReference type="EMBL" id="CP019646">
    <property type="protein sequence ID" value="AQQ69826.1"/>
    <property type="molecule type" value="Genomic_DNA"/>
</dbReference>
<feature type="binding site" evidence="3">
    <location>
        <position position="118"/>
    </location>
    <ligand>
        <name>Zn(2+)</name>
        <dbReference type="ChEBI" id="CHEBI:29105"/>
    </ligand>
</feature>
<dbReference type="InterPro" id="IPR011051">
    <property type="entry name" value="RmlC_Cupin_sf"/>
</dbReference>
<dbReference type="GO" id="GO:0004476">
    <property type="term" value="F:mannose-6-phosphate isomerase activity"/>
    <property type="evidence" value="ECO:0007669"/>
    <property type="project" value="UniProtKB-EC"/>
</dbReference>
<comment type="cofactor">
    <cofactor evidence="3">
        <name>Zn(2+)</name>
        <dbReference type="ChEBI" id="CHEBI:29105"/>
    </cofactor>
    <text evidence="3">Binds 1 zinc ion per subunit.</text>
</comment>
<dbReference type="InterPro" id="IPR014628">
    <property type="entry name" value="Man6P_isomerase_Firm_short"/>
</dbReference>
<evidence type="ECO:0000313" key="7">
    <source>
        <dbReference type="Proteomes" id="UP000188181"/>
    </source>
</evidence>
<dbReference type="GO" id="GO:0005975">
    <property type="term" value="P:carbohydrate metabolic process"/>
    <property type="evidence" value="ECO:0007669"/>
    <property type="project" value="InterPro"/>
</dbReference>
<name>A0A1Q2MAW4_9BACT</name>